<organism evidence="1 2">
    <name type="scientific">Pseudomonas chaetocerotis</name>
    <dbReference type="NCBI Taxonomy" id="2758695"/>
    <lineage>
        <taxon>Bacteria</taxon>
        <taxon>Pseudomonadati</taxon>
        <taxon>Pseudomonadota</taxon>
        <taxon>Gammaproteobacteria</taxon>
        <taxon>Pseudomonadales</taxon>
        <taxon>Pseudomonadaceae</taxon>
        <taxon>Pseudomonas</taxon>
    </lineage>
</organism>
<evidence type="ECO:0000313" key="1">
    <source>
        <dbReference type="EMBL" id="MBG0835467.1"/>
    </source>
</evidence>
<dbReference type="RefSeq" id="WP_196474940.1">
    <property type="nucleotide sequence ID" value="NZ_JACFYX020000007.1"/>
</dbReference>
<name>A0A931GB29_9PSED</name>
<evidence type="ECO:0000313" key="2">
    <source>
        <dbReference type="Proteomes" id="UP000596932"/>
    </source>
</evidence>
<dbReference type="Proteomes" id="UP000596932">
    <property type="component" value="Unassembled WGS sequence"/>
</dbReference>
<reference evidence="1" key="1">
    <citation type="submission" date="2020-07" db="EMBL/GenBank/DDBJ databases">
        <title>Pseudomonas chaetoceroseae sp. nov., a new member of the Pseudomonas oleovorans group isolated from a culture of Chaetoceros calcitrans.</title>
        <authorList>
            <person name="Girard L."/>
            <person name="Lood C."/>
            <person name="De Mot R."/>
            <person name="Baudart J."/>
        </authorList>
    </citation>
    <scope>NUCLEOTIDE SEQUENCE</scope>
    <source>
        <strain evidence="1">536</strain>
    </source>
</reference>
<dbReference type="AlphaFoldDB" id="A0A931GB29"/>
<gene>
    <name evidence="1" type="ORF">H3221_10125</name>
</gene>
<proteinExistence type="predicted"/>
<sequence>MNRHQLKARAARAIFQRMREENCSGEPVLGSYQDASRQPVTGLELIILRDIERVGPDGVLVVDQVQISVLACQLDRVRRDGIFTSGNNRWKVLAPVRNDGVIVTAAVTPE</sequence>
<comment type="caution">
    <text evidence="1">The sequence shown here is derived from an EMBL/GenBank/DDBJ whole genome shotgun (WGS) entry which is preliminary data.</text>
</comment>
<accession>A0A931GB29</accession>
<keyword evidence="2" id="KW-1185">Reference proteome</keyword>
<protein>
    <submittedName>
        <fullName evidence="1">Uncharacterized protein</fullName>
    </submittedName>
</protein>
<dbReference type="EMBL" id="JACFYX010000008">
    <property type="protein sequence ID" value="MBG0835467.1"/>
    <property type="molecule type" value="Genomic_DNA"/>
</dbReference>